<keyword evidence="3 5" id="KW-1133">Transmembrane helix</keyword>
<sequence length="520" mass="55702">MAASIEASTPSGKDGAVTKEVPAKVDEMTMPEHDAEDVFEGTVKTAYSKLSTTLMVVFSALAIGSDGFNSSIIGNLSLIFGVLYPDLSTGMYSRLSNAFIIGMIIGMLGFGYFSDRLGRKSGAIFTTLILVVGIAMSAGASGKDEMGMFWMLVVSRGIAGVGAGGEYPVSGAGATEATDENSGARNHRGFIFAMIADVSATFGFIFGGLVPLLLILCFHQNEAHYHIVWRLALALGAIPPLSIFWFRYKMAVSTAYKKSAAKKQRIPYRLIVKRYWRPLLGCSIGWFLLMLTIALSYNYISYPFGLFASTITERLGIGNSLVKNMGWGTVINCFYIPGGIIGGLLSDKIGRRRTMAIGFGIQAIVGFIIGGALGSIQTVLPLFIVLYGIFLTLGEVGPGATLILTSSESFPTSIRGQCLGLIAAFGKAGAAVGTSVFKPILASFGDSTYKGNQAVFLIGSAFALVGAFTSWYLIPDISNRLENEDEVWKAYLRENGYDIQWGEEDSDTKGLKMDGINIDL</sequence>
<feature type="transmembrane region" description="Helical" evidence="5">
    <location>
        <begin position="325"/>
        <end position="345"/>
    </location>
</feature>
<evidence type="ECO:0000256" key="5">
    <source>
        <dbReference type="SAM" id="Phobius"/>
    </source>
</evidence>
<dbReference type="GO" id="GO:0005886">
    <property type="term" value="C:plasma membrane"/>
    <property type="evidence" value="ECO:0007669"/>
    <property type="project" value="TreeGrafter"/>
</dbReference>
<organism evidence="7 8">
    <name type="scientific">Lachnellula arida</name>
    <dbReference type="NCBI Taxonomy" id="1316785"/>
    <lineage>
        <taxon>Eukaryota</taxon>
        <taxon>Fungi</taxon>
        <taxon>Dikarya</taxon>
        <taxon>Ascomycota</taxon>
        <taxon>Pezizomycotina</taxon>
        <taxon>Leotiomycetes</taxon>
        <taxon>Helotiales</taxon>
        <taxon>Lachnaceae</taxon>
        <taxon>Lachnellula</taxon>
    </lineage>
</organism>
<dbReference type="InterPro" id="IPR020846">
    <property type="entry name" value="MFS_dom"/>
</dbReference>
<evidence type="ECO:0000256" key="4">
    <source>
        <dbReference type="ARBA" id="ARBA00023136"/>
    </source>
</evidence>
<evidence type="ECO:0000256" key="3">
    <source>
        <dbReference type="ARBA" id="ARBA00022989"/>
    </source>
</evidence>
<feature type="transmembrane region" description="Helical" evidence="5">
    <location>
        <begin position="54"/>
        <end position="83"/>
    </location>
</feature>
<dbReference type="PROSITE" id="PS00216">
    <property type="entry name" value="SUGAR_TRANSPORT_1"/>
    <property type="match status" value="1"/>
</dbReference>
<keyword evidence="2 5" id="KW-0812">Transmembrane</keyword>
<dbReference type="PROSITE" id="PS50850">
    <property type="entry name" value="MFS"/>
    <property type="match status" value="1"/>
</dbReference>
<evidence type="ECO:0000256" key="1">
    <source>
        <dbReference type="ARBA" id="ARBA00004141"/>
    </source>
</evidence>
<dbReference type="InterPro" id="IPR005828">
    <property type="entry name" value="MFS_sugar_transport-like"/>
</dbReference>
<feature type="transmembrane region" description="Helical" evidence="5">
    <location>
        <begin position="227"/>
        <end position="248"/>
    </location>
</feature>
<dbReference type="InterPro" id="IPR005829">
    <property type="entry name" value="Sugar_transporter_CS"/>
</dbReference>
<dbReference type="EMBL" id="QGMF01000480">
    <property type="protein sequence ID" value="TVY15580.1"/>
    <property type="molecule type" value="Genomic_DNA"/>
</dbReference>
<keyword evidence="4 5" id="KW-0472">Membrane</keyword>
<evidence type="ECO:0000313" key="8">
    <source>
        <dbReference type="Proteomes" id="UP000469559"/>
    </source>
</evidence>
<comment type="subcellular location">
    <subcellularLocation>
        <location evidence="1">Membrane</location>
        <topology evidence="1">Multi-pass membrane protein</topology>
    </subcellularLocation>
</comment>
<feature type="transmembrane region" description="Helical" evidence="5">
    <location>
        <begin position="454"/>
        <end position="474"/>
    </location>
</feature>
<evidence type="ECO:0000256" key="2">
    <source>
        <dbReference type="ARBA" id="ARBA00022692"/>
    </source>
</evidence>
<proteinExistence type="predicted"/>
<dbReference type="Gene3D" id="1.20.1250.20">
    <property type="entry name" value="MFS general substrate transporter like domains"/>
    <property type="match status" value="1"/>
</dbReference>
<dbReference type="PANTHER" id="PTHR23508:SF10">
    <property type="entry name" value="CARBOXYLIC ACID TRANSPORTER PROTEIN HOMOLOG"/>
    <property type="match status" value="1"/>
</dbReference>
<dbReference type="Proteomes" id="UP000469559">
    <property type="component" value="Unassembled WGS sequence"/>
</dbReference>
<dbReference type="SUPFAM" id="SSF103473">
    <property type="entry name" value="MFS general substrate transporter"/>
    <property type="match status" value="1"/>
</dbReference>
<feature type="transmembrane region" description="Helical" evidence="5">
    <location>
        <begin position="382"/>
        <end position="406"/>
    </location>
</feature>
<dbReference type="GO" id="GO:0046943">
    <property type="term" value="F:carboxylic acid transmembrane transporter activity"/>
    <property type="evidence" value="ECO:0007669"/>
    <property type="project" value="TreeGrafter"/>
</dbReference>
<feature type="transmembrane region" description="Helical" evidence="5">
    <location>
        <begin position="418"/>
        <end position="442"/>
    </location>
</feature>
<evidence type="ECO:0000313" key="7">
    <source>
        <dbReference type="EMBL" id="TVY15580.1"/>
    </source>
</evidence>
<accession>A0A8T9B6D8</accession>
<feature type="domain" description="Major facilitator superfamily (MFS) profile" evidence="6">
    <location>
        <begin position="55"/>
        <end position="478"/>
    </location>
</feature>
<gene>
    <name evidence="7" type="primary">GIT1_1</name>
    <name evidence="7" type="ORF">LARI1_G006224</name>
</gene>
<keyword evidence="8" id="KW-1185">Reference proteome</keyword>
<dbReference type="AlphaFoldDB" id="A0A8T9B6D8"/>
<feature type="transmembrane region" description="Helical" evidence="5">
    <location>
        <begin position="148"/>
        <end position="169"/>
    </location>
</feature>
<feature type="transmembrane region" description="Helical" evidence="5">
    <location>
        <begin position="357"/>
        <end position="376"/>
    </location>
</feature>
<dbReference type="InterPro" id="IPR036259">
    <property type="entry name" value="MFS_trans_sf"/>
</dbReference>
<dbReference type="OrthoDB" id="2153661at2759"/>
<name>A0A8T9B6D8_9HELO</name>
<evidence type="ECO:0000259" key="6">
    <source>
        <dbReference type="PROSITE" id="PS50850"/>
    </source>
</evidence>
<feature type="transmembrane region" description="Helical" evidence="5">
    <location>
        <begin position="279"/>
        <end position="300"/>
    </location>
</feature>
<feature type="transmembrane region" description="Helical" evidence="5">
    <location>
        <begin position="190"/>
        <end position="215"/>
    </location>
</feature>
<reference evidence="7 8" key="1">
    <citation type="submission" date="2018-05" db="EMBL/GenBank/DDBJ databases">
        <title>Whole genome sequencing for identification of molecular markers to develop diagnostic detection tools for the regulated plant pathogen Lachnellula willkommii.</title>
        <authorList>
            <person name="Giroux E."/>
            <person name="Bilodeau G."/>
        </authorList>
    </citation>
    <scope>NUCLEOTIDE SEQUENCE [LARGE SCALE GENOMIC DNA]</scope>
    <source>
        <strain evidence="7 8">CBS 203.66</strain>
    </source>
</reference>
<comment type="caution">
    <text evidence="7">The sequence shown here is derived from an EMBL/GenBank/DDBJ whole genome shotgun (WGS) entry which is preliminary data.</text>
</comment>
<feature type="transmembrane region" description="Helical" evidence="5">
    <location>
        <begin position="95"/>
        <end position="113"/>
    </location>
</feature>
<dbReference type="PANTHER" id="PTHR23508">
    <property type="entry name" value="CARBOXYLIC ACID TRANSPORTER PROTEIN HOMOLOG"/>
    <property type="match status" value="1"/>
</dbReference>
<dbReference type="Pfam" id="PF00083">
    <property type="entry name" value="Sugar_tr"/>
    <property type="match status" value="1"/>
</dbReference>
<protein>
    <submittedName>
        <fullName evidence="7">Glycerophosphoinositol permease 1</fullName>
    </submittedName>
</protein>
<feature type="transmembrane region" description="Helical" evidence="5">
    <location>
        <begin position="122"/>
        <end position="142"/>
    </location>
</feature>